<dbReference type="AlphaFoldDB" id="L9X4Q7"/>
<feature type="region of interest" description="Disordered" evidence="1">
    <location>
        <begin position="394"/>
        <end position="422"/>
    </location>
</feature>
<dbReference type="InterPro" id="IPR058603">
    <property type="entry name" value="DUF8167_2nd"/>
</dbReference>
<keyword evidence="2" id="KW-0812">Transmembrane</keyword>
<reference evidence="6 7" key="1">
    <citation type="journal article" date="2014" name="PLoS Genet.">
        <title>Phylogenetically driven sequencing of extremely halophilic archaea reveals strategies for static and dynamic osmo-response.</title>
        <authorList>
            <person name="Becker E.A."/>
            <person name="Seitzer P.M."/>
            <person name="Tritt A."/>
            <person name="Larsen D."/>
            <person name="Krusor M."/>
            <person name="Yao A.I."/>
            <person name="Wu D."/>
            <person name="Madern D."/>
            <person name="Eisen J.A."/>
            <person name="Darling A.E."/>
            <person name="Facciotti M.T."/>
        </authorList>
    </citation>
    <scope>NUCLEOTIDE SEQUENCE [LARGE SCALE GENOMIC DNA]</scope>
    <source>
        <strain evidence="6 7">JCM 12255</strain>
    </source>
</reference>
<keyword evidence="7" id="KW-1185">Reference proteome</keyword>
<dbReference type="Gene3D" id="3.30.70.1450">
    <property type="entry name" value="Regulator of K+ conductance, C-terminal domain"/>
    <property type="match status" value="1"/>
</dbReference>
<keyword evidence="2" id="KW-0472">Membrane</keyword>
<dbReference type="InterPro" id="IPR058480">
    <property type="entry name" value="DUF8167_N"/>
</dbReference>
<feature type="transmembrane region" description="Helical" evidence="2">
    <location>
        <begin position="75"/>
        <end position="96"/>
    </location>
</feature>
<dbReference type="Proteomes" id="UP000011602">
    <property type="component" value="Unassembled WGS sequence"/>
</dbReference>
<gene>
    <name evidence="6" type="ORF">C493_09960</name>
</gene>
<sequence>MIDQLSAALFGSALTLESLAVLAAEPIQNGDAFGDEATVEWTRVALLGILGYGLLAGASALALSGGYRAVTARELPVGGAVLFGLAPPAGWLSYRAVVHGEVVADSPLVHYTSGLFLLGVVAAGTVAAVGGRRLGDHLACGALGVRRVDAAGSVADLVRSAGLSVTLSLPDSIDDAEGYPSVDEGVKRDLAGRRLRFPNDCSPTELRARLERRLEVDFGIGYVSAELSAAGDVETLTVGGRRDGIGPTLGPNCVAVAVAADPPSKASAGDPVEVWTTGSESTQYVATGTLRASTDSTVTLVVDADDADSLTAGGRYRLTTRPAEPSTGYALVAAIRSADETVAVRTVESDGPLESEFAGWVPGTVLAIGRGEDVLSLPADNEPLEAGDTLYVFGTPDQLDGPVGEPASDSPGDTAVDEGQAA</sequence>
<evidence type="ECO:0000313" key="7">
    <source>
        <dbReference type="Proteomes" id="UP000011602"/>
    </source>
</evidence>
<feature type="domain" description="DUF8167" evidence="3">
    <location>
        <begin position="40"/>
        <end position="140"/>
    </location>
</feature>
<dbReference type="GO" id="GO:0006813">
    <property type="term" value="P:potassium ion transport"/>
    <property type="evidence" value="ECO:0007669"/>
    <property type="project" value="InterPro"/>
</dbReference>
<evidence type="ECO:0008006" key="8">
    <source>
        <dbReference type="Google" id="ProtNLM"/>
    </source>
</evidence>
<evidence type="ECO:0000259" key="4">
    <source>
        <dbReference type="Pfam" id="PF26502"/>
    </source>
</evidence>
<evidence type="ECO:0000259" key="5">
    <source>
        <dbReference type="Pfam" id="PF26503"/>
    </source>
</evidence>
<feature type="domain" description="DUF8167" evidence="5">
    <location>
        <begin position="254"/>
        <end position="325"/>
    </location>
</feature>
<accession>L9X4Q7</accession>
<keyword evidence="2" id="KW-1133">Transmembrane helix</keyword>
<protein>
    <recommendedName>
        <fullName evidence="8">RCK C-terminal domain-containing protein</fullName>
    </recommendedName>
</protein>
<feature type="transmembrane region" description="Helical" evidence="2">
    <location>
        <begin position="108"/>
        <end position="129"/>
    </location>
</feature>
<dbReference type="OrthoDB" id="205214at2157"/>
<dbReference type="SUPFAM" id="SSF116726">
    <property type="entry name" value="TrkA C-terminal domain-like"/>
    <property type="match status" value="1"/>
</dbReference>
<evidence type="ECO:0000256" key="1">
    <source>
        <dbReference type="SAM" id="MobiDB-lite"/>
    </source>
</evidence>
<dbReference type="STRING" id="1227499.C493_09960"/>
<dbReference type="RefSeq" id="WP_007259277.1">
    <property type="nucleotide sequence ID" value="NZ_AOHZ01000044.1"/>
</dbReference>
<dbReference type="InterPro" id="IPR036721">
    <property type="entry name" value="RCK_C_sf"/>
</dbReference>
<dbReference type="EMBL" id="AOHZ01000044">
    <property type="protein sequence ID" value="ELY56690.1"/>
    <property type="molecule type" value="Genomic_DNA"/>
</dbReference>
<feature type="domain" description="DUF8167" evidence="4">
    <location>
        <begin position="165"/>
        <end position="239"/>
    </location>
</feature>
<dbReference type="PATRIC" id="fig|1227499.3.peg.2018"/>
<organism evidence="6 7">
    <name type="scientific">Natronolimnohabitans innermongolicus JCM 12255</name>
    <dbReference type="NCBI Taxonomy" id="1227499"/>
    <lineage>
        <taxon>Archaea</taxon>
        <taxon>Methanobacteriati</taxon>
        <taxon>Methanobacteriota</taxon>
        <taxon>Stenosarchaea group</taxon>
        <taxon>Halobacteria</taxon>
        <taxon>Halobacteriales</taxon>
        <taxon>Natrialbaceae</taxon>
        <taxon>Natronolimnohabitans</taxon>
    </lineage>
</organism>
<dbReference type="Pfam" id="PF26501">
    <property type="entry name" value="DUF8167"/>
    <property type="match status" value="1"/>
</dbReference>
<feature type="transmembrane region" description="Helical" evidence="2">
    <location>
        <begin position="44"/>
        <end position="63"/>
    </location>
</feature>
<evidence type="ECO:0000256" key="2">
    <source>
        <dbReference type="SAM" id="Phobius"/>
    </source>
</evidence>
<dbReference type="Pfam" id="PF26503">
    <property type="entry name" value="DUF8167_3rd"/>
    <property type="match status" value="1"/>
</dbReference>
<dbReference type="Pfam" id="PF26502">
    <property type="entry name" value="DUF8167_2nd"/>
    <property type="match status" value="1"/>
</dbReference>
<dbReference type="eggNOG" id="arCOG07570">
    <property type="taxonomic scope" value="Archaea"/>
</dbReference>
<evidence type="ECO:0000313" key="6">
    <source>
        <dbReference type="EMBL" id="ELY56690.1"/>
    </source>
</evidence>
<name>L9X4Q7_9EURY</name>
<comment type="caution">
    <text evidence="6">The sequence shown here is derived from an EMBL/GenBank/DDBJ whole genome shotgun (WGS) entry which is preliminary data.</text>
</comment>
<evidence type="ECO:0000259" key="3">
    <source>
        <dbReference type="Pfam" id="PF26501"/>
    </source>
</evidence>
<dbReference type="InterPro" id="IPR058604">
    <property type="entry name" value="DUF8167_3rd"/>
</dbReference>
<proteinExistence type="predicted"/>